<feature type="transmembrane region" description="Helical" evidence="1">
    <location>
        <begin position="92"/>
        <end position="110"/>
    </location>
</feature>
<reference evidence="2" key="1">
    <citation type="submission" date="2019-08" db="EMBL/GenBank/DDBJ databases">
        <authorList>
            <person name="Kucharzyk K."/>
            <person name="Murdoch R.W."/>
            <person name="Higgins S."/>
            <person name="Loffler F."/>
        </authorList>
    </citation>
    <scope>NUCLEOTIDE SEQUENCE</scope>
</reference>
<keyword evidence="1" id="KW-0472">Membrane</keyword>
<feature type="transmembrane region" description="Helical" evidence="1">
    <location>
        <begin position="115"/>
        <end position="131"/>
    </location>
</feature>
<evidence type="ECO:0000256" key="1">
    <source>
        <dbReference type="SAM" id="Phobius"/>
    </source>
</evidence>
<dbReference type="AlphaFoldDB" id="A0A645GAB0"/>
<keyword evidence="1" id="KW-0812">Transmembrane</keyword>
<protein>
    <recommendedName>
        <fullName evidence="3">Zinc-finger domain-containing protein</fullName>
    </recommendedName>
</protein>
<name>A0A645GAB0_9ZZZZ</name>
<evidence type="ECO:0000313" key="2">
    <source>
        <dbReference type="EMBL" id="MPN23841.1"/>
    </source>
</evidence>
<organism evidence="2">
    <name type="scientific">bioreactor metagenome</name>
    <dbReference type="NCBI Taxonomy" id="1076179"/>
    <lineage>
        <taxon>unclassified sequences</taxon>
        <taxon>metagenomes</taxon>
        <taxon>ecological metagenomes</taxon>
    </lineage>
</organism>
<feature type="transmembrane region" description="Helical" evidence="1">
    <location>
        <begin position="68"/>
        <end position="86"/>
    </location>
</feature>
<dbReference type="EMBL" id="VSSQ01072461">
    <property type="protein sequence ID" value="MPN23841.1"/>
    <property type="molecule type" value="Genomic_DNA"/>
</dbReference>
<gene>
    <name evidence="2" type="ORF">SDC9_171234</name>
</gene>
<sequence>MKISCEVVLDLIPLVKDGVGSSDSSSLVNDHIKTCESCRSEFEAFEGVKNEQPDIKDEKIIFDIKRSIFITQLIILLAGAIVGVALSNSMGMFYNFLIMPIIGGLGYVTFKKKWWLVPALVFVLSYLWQFISGIVEGGFALEALYYPVFISSIYTFLVFLGIVISELLHFTFKKER</sequence>
<feature type="transmembrane region" description="Helical" evidence="1">
    <location>
        <begin position="143"/>
        <end position="168"/>
    </location>
</feature>
<comment type="caution">
    <text evidence="2">The sequence shown here is derived from an EMBL/GenBank/DDBJ whole genome shotgun (WGS) entry which is preliminary data.</text>
</comment>
<evidence type="ECO:0008006" key="3">
    <source>
        <dbReference type="Google" id="ProtNLM"/>
    </source>
</evidence>
<accession>A0A645GAB0</accession>
<keyword evidence="1" id="KW-1133">Transmembrane helix</keyword>
<proteinExistence type="predicted"/>